<dbReference type="RefSeq" id="WP_206230040.1">
    <property type="nucleotide sequence ID" value="NZ_JAFIWB010000014.1"/>
</dbReference>
<evidence type="ECO:0000313" key="2">
    <source>
        <dbReference type="Proteomes" id="UP000695802"/>
    </source>
</evidence>
<sequence>MAALLLAGSAQADDFLRQNVLYFLQHASVTAHVRIDRTRTVNEFRDLTTGRVGYKTFEVMATVIEGFKGVGQGKITFLVVQEQPSDPPRNGQFIVSLNRDKDGRLVFADDSVLWVAASPDLLAAVRAGE</sequence>
<comment type="caution">
    <text evidence="1">The sequence shown here is derived from an EMBL/GenBank/DDBJ whole genome shotgun (WGS) entry which is preliminary data.</text>
</comment>
<gene>
    <name evidence="1" type="ORF">JR064_13500</name>
</gene>
<protein>
    <recommendedName>
        <fullName evidence="3">DUF3887 domain-containing protein</fullName>
    </recommendedName>
</protein>
<evidence type="ECO:0000313" key="1">
    <source>
        <dbReference type="EMBL" id="MBN6103180.1"/>
    </source>
</evidence>
<accession>A0ABS3B6G8</accession>
<dbReference type="EMBL" id="JAFIWB010000014">
    <property type="protein sequence ID" value="MBN6103180.1"/>
    <property type="molecule type" value="Genomic_DNA"/>
</dbReference>
<proteinExistence type="predicted"/>
<reference evidence="1 2" key="1">
    <citation type="submission" date="2021-02" db="EMBL/GenBank/DDBJ databases">
        <title>Taxonomically Unique Crown Gall-Associated Xanthomonas Stains Have Deficiency in Virulence Repertories.</title>
        <authorList>
            <person name="Mafakheri H."/>
            <person name="Taghavi S.M."/>
            <person name="Dimkic I."/>
            <person name="Nemanja K."/>
            <person name="Osdaghi E."/>
        </authorList>
    </citation>
    <scope>NUCLEOTIDE SEQUENCE [LARGE SCALE GENOMIC DNA]</scope>
    <source>
        <strain evidence="1 2">FX4</strain>
    </source>
</reference>
<evidence type="ECO:0008006" key="3">
    <source>
        <dbReference type="Google" id="ProtNLM"/>
    </source>
</evidence>
<name>A0ABS3B6G8_9XANT</name>
<keyword evidence="2" id="KW-1185">Reference proteome</keyword>
<dbReference type="Proteomes" id="UP000695802">
    <property type="component" value="Unassembled WGS sequence"/>
</dbReference>
<organism evidence="1 2">
    <name type="scientific">Xanthomonas bonasiae</name>
    <dbReference type="NCBI Taxonomy" id="2810351"/>
    <lineage>
        <taxon>Bacteria</taxon>
        <taxon>Pseudomonadati</taxon>
        <taxon>Pseudomonadota</taxon>
        <taxon>Gammaproteobacteria</taxon>
        <taxon>Lysobacterales</taxon>
        <taxon>Lysobacteraceae</taxon>
        <taxon>Xanthomonas</taxon>
    </lineage>
</organism>